<dbReference type="RefSeq" id="WP_114381903.1">
    <property type="nucleotide sequence ID" value="NZ_QPJD01000012.1"/>
</dbReference>
<keyword evidence="3" id="KW-0812">Transmembrane</keyword>
<dbReference type="InterPro" id="IPR036761">
    <property type="entry name" value="TTHA0802/YceI-like_sf"/>
</dbReference>
<evidence type="ECO:0000313" key="6">
    <source>
        <dbReference type="Proteomes" id="UP000252415"/>
    </source>
</evidence>
<evidence type="ECO:0000256" key="3">
    <source>
        <dbReference type="SAM" id="Phobius"/>
    </source>
</evidence>
<dbReference type="OrthoDB" id="9811006at2"/>
<evidence type="ECO:0000256" key="2">
    <source>
        <dbReference type="SAM" id="MobiDB-lite"/>
    </source>
</evidence>
<dbReference type="InterPro" id="IPR007372">
    <property type="entry name" value="Lipid/polyisoprenoid-bd_YceI"/>
</dbReference>
<protein>
    <submittedName>
        <fullName evidence="5">Polyisoprenoid-binding protein YceI</fullName>
    </submittedName>
</protein>
<keyword evidence="6" id="KW-1185">Reference proteome</keyword>
<evidence type="ECO:0000259" key="4">
    <source>
        <dbReference type="SMART" id="SM00867"/>
    </source>
</evidence>
<accession>A0A368VR33</accession>
<dbReference type="SUPFAM" id="SSF101874">
    <property type="entry name" value="YceI-like"/>
    <property type="match status" value="1"/>
</dbReference>
<evidence type="ECO:0000256" key="1">
    <source>
        <dbReference type="ARBA" id="ARBA00008812"/>
    </source>
</evidence>
<dbReference type="PANTHER" id="PTHR34406">
    <property type="entry name" value="PROTEIN YCEI"/>
    <property type="match status" value="1"/>
</dbReference>
<feature type="transmembrane region" description="Helical" evidence="3">
    <location>
        <begin position="7"/>
        <end position="25"/>
    </location>
</feature>
<gene>
    <name evidence="5" type="ORF">DFP97_112236</name>
</gene>
<dbReference type="SMART" id="SM00867">
    <property type="entry name" value="YceI"/>
    <property type="match status" value="1"/>
</dbReference>
<evidence type="ECO:0000313" key="5">
    <source>
        <dbReference type="EMBL" id="RCW44370.1"/>
    </source>
</evidence>
<dbReference type="Pfam" id="PF04264">
    <property type="entry name" value="YceI"/>
    <property type="match status" value="1"/>
</dbReference>
<comment type="similarity">
    <text evidence="1">Belongs to the UPF0312 family.</text>
</comment>
<sequence length="245" mass="26163">MKIGKVKAMIAAAVIVLGFGAYWMYEEMTGNHVEIESVINQSPAEETSAEVAEEVSADASEEADADAGNAGEAASIDGLWNISSDSKVYFSVTTSKETVNYEVSQVTGSWTVNGADPAQNQAEGVVQMASMDSGNSQRDGHISGAQYLDIEQFPTATFKATSFEGLPSEWTDGQIYTVNIKGDLTVKGVTKEVAFTGQTTYDGGLLMLEASTVVTFADFGMKSPHNIVMDSENNLNVTLRLVLNK</sequence>
<keyword evidence="3" id="KW-1133">Transmembrane helix</keyword>
<reference evidence="5 6" key="1">
    <citation type="submission" date="2018-07" db="EMBL/GenBank/DDBJ databases">
        <title>Genomic Encyclopedia of Type Strains, Phase III (KMG-III): the genomes of soil and plant-associated and newly described type strains.</title>
        <authorList>
            <person name="Whitman W."/>
        </authorList>
    </citation>
    <scope>NUCLEOTIDE SEQUENCE [LARGE SCALE GENOMIC DNA]</scope>
    <source>
        <strain evidence="5 6">CECT 7506</strain>
    </source>
</reference>
<feature type="compositionally biased region" description="Acidic residues" evidence="2">
    <location>
        <begin position="47"/>
        <end position="65"/>
    </location>
</feature>
<feature type="domain" description="Lipid/polyisoprenoid-binding YceI-like" evidence="4">
    <location>
        <begin position="79"/>
        <end position="242"/>
    </location>
</feature>
<dbReference type="Gene3D" id="2.40.128.110">
    <property type="entry name" value="Lipid/polyisoprenoid-binding, YceI-like"/>
    <property type="match status" value="1"/>
</dbReference>
<organism evidence="5 6">
    <name type="scientific">Paenibacillus prosopidis</name>
    <dbReference type="NCBI Taxonomy" id="630520"/>
    <lineage>
        <taxon>Bacteria</taxon>
        <taxon>Bacillati</taxon>
        <taxon>Bacillota</taxon>
        <taxon>Bacilli</taxon>
        <taxon>Bacillales</taxon>
        <taxon>Paenibacillaceae</taxon>
        <taxon>Paenibacillus</taxon>
    </lineage>
</organism>
<proteinExistence type="inferred from homology"/>
<name>A0A368VR33_9BACL</name>
<comment type="caution">
    <text evidence="5">The sequence shown here is derived from an EMBL/GenBank/DDBJ whole genome shotgun (WGS) entry which is preliminary data.</text>
</comment>
<dbReference type="Proteomes" id="UP000252415">
    <property type="component" value="Unassembled WGS sequence"/>
</dbReference>
<dbReference type="EMBL" id="QPJD01000012">
    <property type="protein sequence ID" value="RCW44370.1"/>
    <property type="molecule type" value="Genomic_DNA"/>
</dbReference>
<dbReference type="PANTHER" id="PTHR34406:SF1">
    <property type="entry name" value="PROTEIN YCEI"/>
    <property type="match status" value="1"/>
</dbReference>
<feature type="region of interest" description="Disordered" evidence="2">
    <location>
        <begin position="44"/>
        <end position="69"/>
    </location>
</feature>
<keyword evidence="3" id="KW-0472">Membrane</keyword>
<dbReference type="AlphaFoldDB" id="A0A368VR33"/>